<evidence type="ECO:0000256" key="8">
    <source>
        <dbReference type="ARBA" id="ARBA00022792"/>
    </source>
</evidence>
<comment type="subunit">
    <text evidence="16">Component of the cytochrome c oxidase (complex IV, CIV), a multisubunit enzyme composed of a catalytic core of 3 subunits and several supernumerary subunits. The complex exists as a monomer or a dimer and forms supercomplexes (SCs) in the inner mitochondrial membrane with ubiquinol-cytochrome c oxidoreductase (cytochrome b-c1 complex, complex III, CIII).</text>
</comment>
<dbReference type="Gene3D" id="1.25.40.40">
    <property type="entry name" value="Cytochrome c oxidase, subunit Va/VI"/>
    <property type="match status" value="1"/>
</dbReference>
<keyword evidence="13 16" id="KW-0496">Mitochondrion</keyword>
<protein>
    <recommendedName>
        <fullName evidence="4 16">Cytochrome c oxidase subunit 5A, mitochondrial</fullName>
    </recommendedName>
    <alternativeName>
        <fullName evidence="15 16">Cytochrome c oxidase polypeptide Va</fullName>
    </alternativeName>
</protein>
<dbReference type="InterPro" id="IPR003204">
    <property type="entry name" value="Cyt_c_oxidase_su5A/6"/>
</dbReference>
<keyword evidence="17" id="KW-0732">Signal</keyword>
<evidence type="ECO:0000313" key="18">
    <source>
        <dbReference type="Ensembl" id="ENSFCTP00005029262.1"/>
    </source>
</evidence>
<dbReference type="Ensembl" id="ENSFCTT00005041282.1">
    <property type="protein sequence ID" value="ENSFCTP00005029262.1"/>
    <property type="gene ID" value="ENSFCTG00005014481.1"/>
</dbReference>
<evidence type="ECO:0000313" key="19">
    <source>
        <dbReference type="Proteomes" id="UP000823872"/>
    </source>
</evidence>
<keyword evidence="9" id="KW-0832">Ubl conjugation</keyword>
<comment type="pathway">
    <text evidence="2 16">Energy metabolism; oxidative phosphorylation.</text>
</comment>
<gene>
    <name evidence="18" type="primary">COX5A</name>
</gene>
<keyword evidence="19" id="KW-1185">Reference proteome</keyword>
<evidence type="ECO:0000256" key="13">
    <source>
        <dbReference type="ARBA" id="ARBA00023128"/>
    </source>
</evidence>
<dbReference type="GeneTree" id="ENSGT00390000001424"/>
<dbReference type="Pfam" id="PF02284">
    <property type="entry name" value="COX5A"/>
    <property type="match status" value="1"/>
</dbReference>
<evidence type="ECO:0000256" key="12">
    <source>
        <dbReference type="ARBA" id="ARBA00023004"/>
    </source>
</evidence>
<keyword evidence="12 16" id="KW-0408">Iron</keyword>
<sequence length="157" mass="17589">MLLLLFESPALPICHVAAAAPAGASLRGLWTQTHPPTPLHPTNSIPQPRRHCLVSPLLLPWSLKTDEEFDACWAIYFNKPNINIWELYKGMNVLVDSDLVPEPQITDAALQACRQRNDLLDKAGPHRQIYPYIIQELRPTLNQLGNSTPEDLGLIKV</sequence>
<evidence type="ECO:0000256" key="10">
    <source>
        <dbReference type="ARBA" id="ARBA00022946"/>
    </source>
</evidence>
<name>A0ABI7Y3A7_FELCA</name>
<comment type="function">
    <text evidence="16">Component of the cytochrome c oxidase, the last enzyme in the mitochondrial electron transport chain which drives oxidative phosphorylation. The respiratory chain contains 3 multisubunit complexes succinate dehydrogenase (complex II, CII), ubiquinol-cytochrome c oxidoreductase (cytochrome b-c1 complex, complex III, CIII) and cytochrome c oxidase (complex IV, CIV), that cooperate to transfer electrons derived from NADH and succinate to molecular oxygen, creating an electrochemical gradient over the inner membrane that drives transmembrane transport and the ATP synthase. Cytochrome c oxidase is the component of the respiratory chain that catalyzes the reduction of oxygen to water. Electrons originating from reduced cytochrome c in the intermembrane space (IMS) are transferred via the dinuclear copper A center (CU(A)) of subunit 2 and heme A of subunit 1 to the active site in subunit 1, a binuclear center (BNC) formed by heme A3 and copper B (CU(B)). The BNC reduces molecular oxygen to 2 water molecules using 4 electrons from cytochrome c in the IMS and 4 protons from the mitochondrial matrix.</text>
</comment>
<dbReference type="InterPro" id="IPR036545">
    <property type="entry name" value="Cyt_c_oxidase_su5A/6_sf"/>
</dbReference>
<evidence type="ECO:0000256" key="3">
    <source>
        <dbReference type="ARBA" id="ARBA00007972"/>
    </source>
</evidence>
<evidence type="ECO:0000256" key="7">
    <source>
        <dbReference type="ARBA" id="ARBA00022723"/>
    </source>
</evidence>
<comment type="similarity">
    <text evidence="3 16">Belongs to the cytochrome c oxidase subunit 5A family.</text>
</comment>
<keyword evidence="6 16" id="KW-0349">Heme</keyword>
<dbReference type="SUPFAM" id="SSF48479">
    <property type="entry name" value="Cytochrome c oxidase subunit E"/>
    <property type="match status" value="1"/>
</dbReference>
<evidence type="ECO:0000256" key="9">
    <source>
        <dbReference type="ARBA" id="ARBA00022843"/>
    </source>
</evidence>
<evidence type="ECO:0000256" key="16">
    <source>
        <dbReference type="RuleBase" id="RU368103"/>
    </source>
</evidence>
<evidence type="ECO:0000256" key="14">
    <source>
        <dbReference type="ARBA" id="ARBA00023136"/>
    </source>
</evidence>
<keyword evidence="5" id="KW-0597">Phosphoprotein</keyword>
<keyword evidence="7 16" id="KW-0479">Metal-binding</keyword>
<evidence type="ECO:0000256" key="5">
    <source>
        <dbReference type="ARBA" id="ARBA00022553"/>
    </source>
</evidence>
<reference evidence="18" key="2">
    <citation type="submission" date="2025-08" db="UniProtKB">
        <authorList>
            <consortium name="Ensembl"/>
        </authorList>
    </citation>
    <scope>IDENTIFICATION</scope>
    <source>
        <strain evidence="18">breed Abyssinian</strain>
    </source>
</reference>
<dbReference type="PANTHER" id="PTHR14200">
    <property type="entry name" value="CYTOCHROME C OXIDASE POLYPEPTIDE"/>
    <property type="match status" value="1"/>
</dbReference>
<dbReference type="Proteomes" id="UP000823872">
    <property type="component" value="Chromosome C1"/>
</dbReference>
<feature type="chain" id="PRO_5047000907" description="Cytochrome c oxidase subunit 5A, mitochondrial" evidence="17">
    <location>
        <begin position="20"/>
        <end position="157"/>
    </location>
</feature>
<evidence type="ECO:0000256" key="15">
    <source>
        <dbReference type="ARBA" id="ARBA00031049"/>
    </source>
</evidence>
<keyword evidence="11" id="KW-0007">Acetylation</keyword>
<keyword evidence="10 16" id="KW-0809">Transit peptide</keyword>
<evidence type="ECO:0000256" key="6">
    <source>
        <dbReference type="ARBA" id="ARBA00022617"/>
    </source>
</evidence>
<keyword evidence="8 16" id="KW-0999">Mitochondrion inner membrane</keyword>
<evidence type="ECO:0000256" key="4">
    <source>
        <dbReference type="ARBA" id="ARBA00021968"/>
    </source>
</evidence>
<dbReference type="CDD" id="cd00923">
    <property type="entry name" value="Cyt_c_Oxidase_Va"/>
    <property type="match status" value="1"/>
</dbReference>
<evidence type="ECO:0000256" key="2">
    <source>
        <dbReference type="ARBA" id="ARBA00004673"/>
    </source>
</evidence>
<evidence type="ECO:0000256" key="1">
    <source>
        <dbReference type="ARBA" id="ARBA00004443"/>
    </source>
</evidence>
<keyword evidence="14 16" id="KW-0472">Membrane</keyword>
<evidence type="ECO:0000256" key="17">
    <source>
        <dbReference type="SAM" id="SignalP"/>
    </source>
</evidence>
<dbReference type="PANTHER" id="PTHR14200:SF16">
    <property type="entry name" value="CYTOCHROME C OXIDASE SUBUNIT 5A, MITOCHONDRIAL"/>
    <property type="match status" value="1"/>
</dbReference>
<reference evidence="18 19" key="1">
    <citation type="submission" date="2021-02" db="EMBL/GenBank/DDBJ databases">
        <title>Safari Cat Assemblies.</title>
        <authorList>
            <person name="Bredemeyer K.R."/>
            <person name="Murphy W.J."/>
        </authorList>
    </citation>
    <scope>NUCLEOTIDE SEQUENCE [LARGE SCALE GENOMIC DNA]</scope>
</reference>
<accession>A0ABI7Y3A7</accession>
<proteinExistence type="inferred from homology"/>
<organism evidence="18 19">
    <name type="scientific">Felis catus</name>
    <name type="common">Cat</name>
    <name type="synonym">Felis silvestris catus</name>
    <dbReference type="NCBI Taxonomy" id="9685"/>
    <lineage>
        <taxon>Eukaryota</taxon>
        <taxon>Metazoa</taxon>
        <taxon>Chordata</taxon>
        <taxon>Craniata</taxon>
        <taxon>Vertebrata</taxon>
        <taxon>Euteleostomi</taxon>
        <taxon>Mammalia</taxon>
        <taxon>Eutheria</taxon>
        <taxon>Laurasiatheria</taxon>
        <taxon>Carnivora</taxon>
        <taxon>Feliformia</taxon>
        <taxon>Felidae</taxon>
        <taxon>Felinae</taxon>
        <taxon>Felis</taxon>
    </lineage>
</organism>
<evidence type="ECO:0000256" key="11">
    <source>
        <dbReference type="ARBA" id="ARBA00022990"/>
    </source>
</evidence>
<feature type="signal peptide" evidence="17">
    <location>
        <begin position="1"/>
        <end position="19"/>
    </location>
</feature>
<comment type="subcellular location">
    <subcellularLocation>
        <location evidence="1 16">Mitochondrion inner membrane</location>
        <topology evidence="1 16">Peripheral membrane protein</topology>
        <orientation evidence="1 16">Matrix side</orientation>
    </subcellularLocation>
</comment>
<reference evidence="18" key="3">
    <citation type="submission" date="2025-09" db="UniProtKB">
        <authorList>
            <consortium name="Ensembl"/>
        </authorList>
    </citation>
    <scope>IDENTIFICATION</scope>
    <source>
        <strain evidence="18">breed Abyssinian</strain>
    </source>
</reference>